<gene>
    <name evidence="2" type="ORF">INT45_013598</name>
</gene>
<sequence>MKNGSHLLPSPSQQQIAPSQQHSSSSQAPSSYQTSPPIALQNHFGFASDPQDHLDFVLKYIQDLAGKANEAAPYKRHKAQHDDIPSSIVPLMSDNVSYIKDDLNAIDDPLLNPTTIHSMRTLCNVIKKYGSQFLESVIVFDNYVLFPTSLDGFMHQQTLLDDAADSSPPFYYNKTTAIINEKTYNGRKYYEASLYIGQLELLIVGGFFGHKERITSAFLGSSIPDLPDDLKKSKKSNYILFRKTATKFSQTQRMLRQYAKCSSKQQWSLVSTHYSTKGFYPVTAINFNQHTYFRNKTKSLTYVLASYSIQCITKTTTHKEDIISMLFTVMQNKQVIETVKGYGIASFADLHKALESERLIATSSSSSKPSKDTETSQLHSLTNTTSPDSQPLPVIKNALTLYFINIISLLKKFEHIANANDEEFNLLSIMPALKNDDLMLLNGGFTVGIRTANDGVAKTFKTSHPSFFI</sequence>
<dbReference type="Proteomes" id="UP000646827">
    <property type="component" value="Unassembled WGS sequence"/>
</dbReference>
<proteinExistence type="predicted"/>
<dbReference type="OrthoDB" id="2238225at2759"/>
<feature type="region of interest" description="Disordered" evidence="1">
    <location>
        <begin position="361"/>
        <end position="388"/>
    </location>
</feature>
<comment type="caution">
    <text evidence="2">The sequence shown here is derived from an EMBL/GenBank/DDBJ whole genome shotgun (WGS) entry which is preliminary data.</text>
</comment>
<accession>A0A8H7VEB8</accession>
<feature type="compositionally biased region" description="Low complexity" evidence="1">
    <location>
        <begin position="9"/>
        <end position="34"/>
    </location>
</feature>
<feature type="compositionally biased region" description="Polar residues" evidence="1">
    <location>
        <begin position="377"/>
        <end position="388"/>
    </location>
</feature>
<evidence type="ECO:0000256" key="1">
    <source>
        <dbReference type="SAM" id="MobiDB-lite"/>
    </source>
</evidence>
<evidence type="ECO:0000313" key="2">
    <source>
        <dbReference type="EMBL" id="KAG2211374.1"/>
    </source>
</evidence>
<feature type="region of interest" description="Disordered" evidence="1">
    <location>
        <begin position="1"/>
        <end position="34"/>
    </location>
</feature>
<keyword evidence="3" id="KW-1185">Reference proteome</keyword>
<evidence type="ECO:0000313" key="3">
    <source>
        <dbReference type="Proteomes" id="UP000646827"/>
    </source>
</evidence>
<name>A0A8H7VEB8_9FUNG</name>
<dbReference type="EMBL" id="JAEPRB010000833">
    <property type="protein sequence ID" value="KAG2211374.1"/>
    <property type="molecule type" value="Genomic_DNA"/>
</dbReference>
<dbReference type="AlphaFoldDB" id="A0A8H7VEB8"/>
<protein>
    <submittedName>
        <fullName evidence="2">Uncharacterized protein</fullName>
    </submittedName>
</protein>
<reference evidence="2 3" key="1">
    <citation type="submission" date="2020-12" db="EMBL/GenBank/DDBJ databases">
        <title>Metabolic potential, ecology and presence of endohyphal bacteria is reflected in genomic diversity of Mucoromycotina.</title>
        <authorList>
            <person name="Muszewska A."/>
            <person name="Okrasinska A."/>
            <person name="Steczkiewicz K."/>
            <person name="Drgas O."/>
            <person name="Orlowska M."/>
            <person name="Perlinska-Lenart U."/>
            <person name="Aleksandrzak-Piekarczyk T."/>
            <person name="Szatraj K."/>
            <person name="Zielenkiewicz U."/>
            <person name="Pilsyk S."/>
            <person name="Malc E."/>
            <person name="Mieczkowski P."/>
            <person name="Kruszewska J.S."/>
            <person name="Biernat P."/>
            <person name="Pawlowska J."/>
        </authorList>
    </citation>
    <scope>NUCLEOTIDE SEQUENCE [LARGE SCALE GENOMIC DNA]</scope>
    <source>
        <strain evidence="2 3">CBS 142.35</strain>
    </source>
</reference>
<organism evidence="2 3">
    <name type="scientific">Circinella minor</name>
    <dbReference type="NCBI Taxonomy" id="1195481"/>
    <lineage>
        <taxon>Eukaryota</taxon>
        <taxon>Fungi</taxon>
        <taxon>Fungi incertae sedis</taxon>
        <taxon>Mucoromycota</taxon>
        <taxon>Mucoromycotina</taxon>
        <taxon>Mucoromycetes</taxon>
        <taxon>Mucorales</taxon>
        <taxon>Lichtheimiaceae</taxon>
        <taxon>Circinella</taxon>
    </lineage>
</organism>